<dbReference type="CDD" id="cd05398">
    <property type="entry name" value="NT_ClassII-CCAase"/>
    <property type="match status" value="1"/>
</dbReference>
<dbReference type="InterPro" id="IPR050124">
    <property type="entry name" value="tRNA_CCA-adding_enzyme"/>
</dbReference>
<comment type="caution">
    <text evidence="14">The sequence shown here is derived from an EMBL/GenBank/DDBJ whole genome shotgun (WGS) entry which is preliminary data.</text>
</comment>
<dbReference type="PANTHER" id="PTHR47545:SF1">
    <property type="entry name" value="MULTIFUNCTIONAL CCA PROTEIN"/>
    <property type="match status" value="1"/>
</dbReference>
<protein>
    <submittedName>
        <fullName evidence="14">Multifunctional CCA tRNA nucleotidyl transferase/2'3'-cyclic phosphodiesterase/2'nucleotidase/phosphatase</fullName>
    </submittedName>
</protein>
<dbReference type="Proteomes" id="UP000286934">
    <property type="component" value="Unassembled WGS sequence"/>
</dbReference>
<dbReference type="Gene3D" id="3.30.460.10">
    <property type="entry name" value="Beta Polymerase, domain 2"/>
    <property type="match status" value="1"/>
</dbReference>
<evidence type="ECO:0000256" key="7">
    <source>
        <dbReference type="ARBA" id="ARBA00022800"/>
    </source>
</evidence>
<dbReference type="GO" id="GO:0042245">
    <property type="term" value="P:RNA repair"/>
    <property type="evidence" value="ECO:0007669"/>
    <property type="project" value="UniProtKB-KW"/>
</dbReference>
<keyword evidence="15" id="KW-1185">Reference proteome</keyword>
<keyword evidence="8" id="KW-0067">ATP-binding</keyword>
<reference evidence="15" key="1">
    <citation type="journal article" date="2018" name="Front. Microbiol.">
        <title>Genome-Based Analysis Reveals the Taxonomy and Diversity of the Family Idiomarinaceae.</title>
        <authorList>
            <person name="Liu Y."/>
            <person name="Lai Q."/>
            <person name="Shao Z."/>
        </authorList>
    </citation>
    <scope>NUCLEOTIDE SEQUENCE [LARGE SCALE GENOMIC DNA]</scope>
    <source>
        <strain evidence="15">AIS</strain>
    </source>
</reference>
<evidence type="ECO:0000256" key="10">
    <source>
        <dbReference type="ARBA" id="ARBA00022884"/>
    </source>
</evidence>
<keyword evidence="10 11" id="KW-0694">RNA-binding</keyword>
<dbReference type="SUPFAM" id="SSF81301">
    <property type="entry name" value="Nucleotidyltransferase"/>
    <property type="match status" value="1"/>
</dbReference>
<dbReference type="Gene3D" id="1.10.3090.10">
    <property type="entry name" value="cca-adding enzyme, domain 2"/>
    <property type="match status" value="1"/>
</dbReference>
<dbReference type="AlphaFoldDB" id="A0A432WL14"/>
<dbReference type="GO" id="GO:0003723">
    <property type="term" value="F:RNA binding"/>
    <property type="evidence" value="ECO:0007669"/>
    <property type="project" value="UniProtKB-KW"/>
</dbReference>
<dbReference type="RefSeq" id="WP_126808967.1">
    <property type="nucleotide sequence ID" value="NZ_PIPP01000007.1"/>
</dbReference>
<dbReference type="GO" id="GO:0001680">
    <property type="term" value="P:tRNA 3'-terminal CCA addition"/>
    <property type="evidence" value="ECO:0007669"/>
    <property type="project" value="InterPro"/>
</dbReference>
<dbReference type="Pfam" id="PF01743">
    <property type="entry name" value="PolyA_pol"/>
    <property type="match status" value="1"/>
</dbReference>
<evidence type="ECO:0000256" key="3">
    <source>
        <dbReference type="ARBA" id="ARBA00022694"/>
    </source>
</evidence>
<dbReference type="InterPro" id="IPR032828">
    <property type="entry name" value="PolyA_RNA-bd"/>
</dbReference>
<dbReference type="InterPro" id="IPR002646">
    <property type="entry name" value="PolA_pol_head_dom"/>
</dbReference>
<evidence type="ECO:0000256" key="8">
    <source>
        <dbReference type="ARBA" id="ARBA00022840"/>
    </source>
</evidence>
<evidence type="ECO:0000256" key="2">
    <source>
        <dbReference type="ARBA" id="ARBA00022679"/>
    </source>
</evidence>
<proteinExistence type="inferred from homology"/>
<dbReference type="InterPro" id="IPR043519">
    <property type="entry name" value="NT_sf"/>
</dbReference>
<gene>
    <name evidence="14" type="ORF">CWE13_12185</name>
</gene>
<feature type="domain" description="Poly A polymerase head" evidence="12">
    <location>
        <begin position="3"/>
        <end position="122"/>
    </location>
</feature>
<keyword evidence="6" id="KW-0547">Nucleotide-binding</keyword>
<dbReference type="GO" id="GO:0046872">
    <property type="term" value="F:metal ion binding"/>
    <property type="evidence" value="ECO:0007669"/>
    <property type="project" value="UniProtKB-KW"/>
</dbReference>
<dbReference type="EMBL" id="PIPP01000007">
    <property type="protein sequence ID" value="RUO34379.1"/>
    <property type="molecule type" value="Genomic_DNA"/>
</dbReference>
<evidence type="ECO:0000259" key="12">
    <source>
        <dbReference type="Pfam" id="PF01743"/>
    </source>
</evidence>
<dbReference type="SUPFAM" id="SSF81891">
    <property type="entry name" value="Poly A polymerase C-terminal region-like"/>
    <property type="match status" value="1"/>
</dbReference>
<evidence type="ECO:0000313" key="15">
    <source>
        <dbReference type="Proteomes" id="UP000286934"/>
    </source>
</evidence>
<comment type="cofactor">
    <cofactor evidence="1">
        <name>Mg(2+)</name>
        <dbReference type="ChEBI" id="CHEBI:18420"/>
    </cofactor>
</comment>
<dbReference type="GO" id="GO:0004810">
    <property type="term" value="F:CCA tRNA nucleotidyltransferase activity"/>
    <property type="evidence" value="ECO:0007669"/>
    <property type="project" value="InterPro"/>
</dbReference>
<dbReference type="PIRSF" id="PIRSF000813">
    <property type="entry name" value="CCA_bact"/>
    <property type="match status" value="1"/>
</dbReference>
<dbReference type="PANTHER" id="PTHR47545">
    <property type="entry name" value="MULTIFUNCTIONAL CCA PROTEIN"/>
    <property type="match status" value="1"/>
</dbReference>
<keyword evidence="7" id="KW-0692">RNA repair</keyword>
<keyword evidence="4" id="KW-0548">Nucleotidyltransferase</keyword>
<dbReference type="InterPro" id="IPR012006">
    <property type="entry name" value="CCA_bact"/>
</dbReference>
<keyword evidence="3" id="KW-0819">tRNA processing</keyword>
<feature type="domain" description="tRNA nucleotidyltransferase/poly(A) polymerase RNA and SrmB- binding" evidence="13">
    <location>
        <begin position="149"/>
        <end position="207"/>
    </location>
</feature>
<evidence type="ECO:0000256" key="6">
    <source>
        <dbReference type="ARBA" id="ARBA00022741"/>
    </source>
</evidence>
<evidence type="ECO:0000313" key="14">
    <source>
        <dbReference type="EMBL" id="RUO34379.1"/>
    </source>
</evidence>
<evidence type="ECO:0000256" key="5">
    <source>
        <dbReference type="ARBA" id="ARBA00022723"/>
    </source>
</evidence>
<dbReference type="GO" id="GO:0005524">
    <property type="term" value="F:ATP binding"/>
    <property type="evidence" value="ECO:0007669"/>
    <property type="project" value="UniProtKB-KW"/>
</dbReference>
<sequence>MKVYVVGGAVRDELLGLPVTDYDYVVVGATPEQLVSEGYTAVGNDFPVFLHPQTHEEYALARTERKSGSGYTGFTCYAAPDVSLEDDLLRRDLTINAIARDDDGKLHDPHNGIADIHARKLRHVSNAFQEDPLRVLRVARFLARFYELGFSIANETLALMQQMATSGELQTLTAERVWQETYKALTTANPEVYFQVLQQIGALNILLNTANQANNSELMLTHLQKLSGSALNNLTVEAREEKVIHRYVLLCIDLHAEISATVDPAKAFKVPQRFQRAADETEFLYAELQKSELTAKQLLTVFQRNDSWRRPEQFNIVLTCLQIIFAGSEICERRDFKALENGLAAMANIDVQKIMAAGFKHQEISEQLNVQREQVLAQLLTTITNETKQP</sequence>
<evidence type="ECO:0000259" key="13">
    <source>
        <dbReference type="Pfam" id="PF12627"/>
    </source>
</evidence>
<evidence type="ECO:0000256" key="11">
    <source>
        <dbReference type="RuleBase" id="RU003953"/>
    </source>
</evidence>
<accession>A0A432WL14</accession>
<organism evidence="14 15">
    <name type="scientific">Aliidiomarina shirensis</name>
    <dbReference type="NCBI Taxonomy" id="1048642"/>
    <lineage>
        <taxon>Bacteria</taxon>
        <taxon>Pseudomonadati</taxon>
        <taxon>Pseudomonadota</taxon>
        <taxon>Gammaproteobacteria</taxon>
        <taxon>Alteromonadales</taxon>
        <taxon>Idiomarinaceae</taxon>
        <taxon>Aliidiomarina</taxon>
    </lineage>
</organism>
<evidence type="ECO:0000256" key="9">
    <source>
        <dbReference type="ARBA" id="ARBA00022842"/>
    </source>
</evidence>
<dbReference type="OrthoDB" id="9805698at2"/>
<evidence type="ECO:0000256" key="1">
    <source>
        <dbReference type="ARBA" id="ARBA00001946"/>
    </source>
</evidence>
<keyword evidence="5" id="KW-0479">Metal-binding</keyword>
<name>A0A432WL14_9GAMM</name>
<comment type="similarity">
    <text evidence="11">Belongs to the tRNA nucleotidyltransferase/poly(A) polymerase family.</text>
</comment>
<evidence type="ECO:0000256" key="4">
    <source>
        <dbReference type="ARBA" id="ARBA00022695"/>
    </source>
</evidence>
<keyword evidence="2 11" id="KW-0808">Transferase</keyword>
<keyword evidence="9" id="KW-0460">Magnesium</keyword>
<dbReference type="Pfam" id="PF12627">
    <property type="entry name" value="PolyA_pol_RNAbd"/>
    <property type="match status" value="1"/>
</dbReference>